<dbReference type="SMART" id="SM00108">
    <property type="entry name" value="B_lectin"/>
    <property type="match status" value="1"/>
</dbReference>
<evidence type="ECO:0000256" key="11">
    <source>
        <dbReference type="PIRNR" id="PIRNR000641"/>
    </source>
</evidence>
<evidence type="ECO:0000256" key="8">
    <source>
        <dbReference type="ARBA" id="ARBA00023180"/>
    </source>
</evidence>
<keyword evidence="5 11" id="KW-0418">Kinase</keyword>
<keyword evidence="13" id="KW-1133">Transmembrane helix</keyword>
<dbReference type="CDD" id="cd01098">
    <property type="entry name" value="PAN_AP_plant"/>
    <property type="match status" value="1"/>
</dbReference>
<evidence type="ECO:0000256" key="2">
    <source>
        <dbReference type="ARBA" id="ARBA00022679"/>
    </source>
</evidence>
<dbReference type="Proteomes" id="UP001153076">
    <property type="component" value="Unassembled WGS sequence"/>
</dbReference>
<evidence type="ECO:0000313" key="19">
    <source>
        <dbReference type="Proteomes" id="UP001153076"/>
    </source>
</evidence>
<keyword evidence="13" id="KW-0812">Transmembrane</keyword>
<dbReference type="Gene3D" id="1.10.510.10">
    <property type="entry name" value="Transferase(Phosphotransferase) domain 1"/>
    <property type="match status" value="1"/>
</dbReference>
<evidence type="ECO:0000259" key="16">
    <source>
        <dbReference type="PROSITE" id="PS50927"/>
    </source>
</evidence>
<dbReference type="InterPro" id="IPR003609">
    <property type="entry name" value="Pan_app"/>
</dbReference>
<reference evidence="18" key="1">
    <citation type="submission" date="2022-04" db="EMBL/GenBank/DDBJ databases">
        <title>Carnegiea gigantea Genome sequencing and assembly v2.</title>
        <authorList>
            <person name="Copetti D."/>
            <person name="Sanderson M.J."/>
            <person name="Burquez A."/>
            <person name="Wojciechowski M.F."/>
        </authorList>
    </citation>
    <scope>NUCLEOTIDE SEQUENCE</scope>
    <source>
        <strain evidence="18">SGP5-SGP5p</strain>
        <tissue evidence="18">Aerial part</tissue>
    </source>
</reference>
<keyword evidence="7" id="KW-1015">Disulfide bond</keyword>
<dbReference type="GO" id="GO:0048544">
    <property type="term" value="P:recognition of pollen"/>
    <property type="evidence" value="ECO:0007669"/>
    <property type="project" value="InterPro"/>
</dbReference>
<dbReference type="AlphaFoldDB" id="A0A9Q1K1L6"/>
<feature type="domain" description="Bulb-type lectin" evidence="16">
    <location>
        <begin position="23"/>
        <end position="143"/>
    </location>
</feature>
<dbReference type="InterPro" id="IPR036426">
    <property type="entry name" value="Bulb-type_lectin_dom_sf"/>
</dbReference>
<evidence type="ECO:0000256" key="9">
    <source>
        <dbReference type="ARBA" id="ARBA00047899"/>
    </source>
</evidence>
<dbReference type="PANTHER" id="PTHR32444:SF198">
    <property type="entry name" value="BULB-TYPE LECTIN DOMAIN-CONTAINING PROTEIN"/>
    <property type="match status" value="1"/>
</dbReference>
<dbReference type="GO" id="GO:0004674">
    <property type="term" value="F:protein serine/threonine kinase activity"/>
    <property type="evidence" value="ECO:0007669"/>
    <property type="project" value="UniProtKB-KW"/>
</dbReference>
<evidence type="ECO:0000256" key="4">
    <source>
        <dbReference type="ARBA" id="ARBA00022741"/>
    </source>
</evidence>
<dbReference type="Pfam" id="PF01453">
    <property type="entry name" value="B_lectin"/>
    <property type="match status" value="1"/>
</dbReference>
<evidence type="ECO:0000313" key="18">
    <source>
        <dbReference type="EMBL" id="KAJ8435124.1"/>
    </source>
</evidence>
<feature type="signal peptide" evidence="14">
    <location>
        <begin position="1"/>
        <end position="22"/>
    </location>
</feature>
<sequence length="758" mass="84965">MVCVYSLFLFLLYFCSSYICSAIDNITPTQPLQHPQSLVSKNGTLKLGFFSPPNSPNYYMGIWFNKLVMAVVWVANRDKPMTDASGVLKLSENGDLQLLNGNNQIIWSSKMSNSTMNSTAKLLDTGNLVVQQFNSSDAEVQPAITWQSFEHPTNTLLPGMKRTIRNTAGQRNGLFRSWKSPSDPSEGSFLMGIGTTGIPQLFIWNNGVAYWRSGPWDGNNFIGLENIQYNIANGFVLEDNEENGTLDIAFAPVDQSLRFKYVSDSQGMIFEKYWDGDSNNWLIEYSAPMTTCDIYGTCGAFGTCNHQKSPICRCLRGFQPKNDGEWKKGNWSSGCVRKTPLQCGIKAGQQDGFLTLQNMKVPDNIEKLSAFIEDSCRSQCLNNCSCLGYSYQLNIGCMTWSKDLIDVVEFSAGGVDLLLRLAASDLMEGPSQKKTAIIASTVTTVTVLAAVIVYFIWRGMTTRGKRVKKERRFEDNYIGHTELQEPPLYTFNMLRNATNNFQESNKLGEGGFGPVYKGILDTRKDIAVKRLSGASGQGLEEFMNEVVVISKLQHRNLVKLLGCCIEGDEKMLLYEYMPNKSLDAFLFDFGTARIFGANQDQARTRRVVGTYGYMSPEYAMGQFSEKSDVYSFGVILLEIVSGRKNTTFHRTEQSLTLLGHAWKLWNEGQIVSFMNPTVSQPYFQADIIRSIQVGLLCVQELAQDRPTISTVISMLESEVEHLPNPKKPPFTDWDISSDDHHSKNSSINNYSISIMEVR</sequence>
<dbReference type="InterPro" id="IPR000858">
    <property type="entry name" value="S_locus_glycoprot_dom"/>
</dbReference>
<protein>
    <recommendedName>
        <fullName evidence="11">Receptor-like serine/threonine-protein kinase</fullName>
        <ecNumber evidence="11">2.7.11.1</ecNumber>
    </recommendedName>
</protein>
<proteinExistence type="inferred from homology"/>
<dbReference type="EMBL" id="JAKOGI010000431">
    <property type="protein sequence ID" value="KAJ8435124.1"/>
    <property type="molecule type" value="Genomic_DNA"/>
</dbReference>
<keyword evidence="13" id="KW-0472">Membrane</keyword>
<comment type="catalytic activity">
    <reaction evidence="9 11">
        <text>L-threonyl-[protein] + ATP = O-phospho-L-threonyl-[protein] + ADP + H(+)</text>
        <dbReference type="Rhea" id="RHEA:46608"/>
        <dbReference type="Rhea" id="RHEA-COMP:11060"/>
        <dbReference type="Rhea" id="RHEA-COMP:11605"/>
        <dbReference type="ChEBI" id="CHEBI:15378"/>
        <dbReference type="ChEBI" id="CHEBI:30013"/>
        <dbReference type="ChEBI" id="CHEBI:30616"/>
        <dbReference type="ChEBI" id="CHEBI:61977"/>
        <dbReference type="ChEBI" id="CHEBI:456216"/>
        <dbReference type="EC" id="2.7.11.1"/>
    </reaction>
</comment>
<comment type="similarity">
    <text evidence="11">Belongs to the protein kinase superfamily. Ser/Thr protein kinase family.</text>
</comment>
<dbReference type="PROSITE" id="PS50948">
    <property type="entry name" value="PAN"/>
    <property type="match status" value="1"/>
</dbReference>
<dbReference type="FunFam" id="2.90.10.10:FF:000001">
    <property type="entry name" value="G-type lectin S-receptor-like serine/threonine-protein kinase"/>
    <property type="match status" value="1"/>
</dbReference>
<dbReference type="Gene3D" id="3.30.200.20">
    <property type="entry name" value="Phosphorylase Kinase, domain 1"/>
    <property type="match status" value="1"/>
</dbReference>
<dbReference type="InterPro" id="IPR024171">
    <property type="entry name" value="SRK-like_kinase"/>
</dbReference>
<dbReference type="InterPro" id="IPR001480">
    <property type="entry name" value="Bulb-type_lectin_dom"/>
</dbReference>
<keyword evidence="19" id="KW-1185">Reference proteome</keyword>
<dbReference type="PROSITE" id="PS50927">
    <property type="entry name" value="BULB_LECTIN"/>
    <property type="match status" value="1"/>
</dbReference>
<evidence type="ECO:0000259" key="15">
    <source>
        <dbReference type="PROSITE" id="PS50011"/>
    </source>
</evidence>
<dbReference type="Pfam" id="PF08276">
    <property type="entry name" value="PAN_2"/>
    <property type="match status" value="1"/>
</dbReference>
<evidence type="ECO:0000256" key="1">
    <source>
        <dbReference type="ARBA" id="ARBA00022527"/>
    </source>
</evidence>
<feature type="domain" description="Protein kinase" evidence="15">
    <location>
        <begin position="501"/>
        <end position="758"/>
    </location>
</feature>
<accession>A0A9Q1K1L6</accession>
<keyword evidence="4 11" id="KW-0547">Nucleotide-binding</keyword>
<dbReference type="GO" id="GO:0005524">
    <property type="term" value="F:ATP binding"/>
    <property type="evidence" value="ECO:0007669"/>
    <property type="project" value="UniProtKB-KW"/>
</dbReference>
<keyword evidence="3 14" id="KW-0732">Signal</keyword>
<evidence type="ECO:0000256" key="12">
    <source>
        <dbReference type="SAM" id="MobiDB-lite"/>
    </source>
</evidence>
<dbReference type="OrthoDB" id="1934880at2759"/>
<dbReference type="SUPFAM" id="SSF51110">
    <property type="entry name" value="alpha-D-mannose-specific plant lectins"/>
    <property type="match status" value="1"/>
</dbReference>
<feature type="region of interest" description="Disordered" evidence="12">
    <location>
        <begin position="722"/>
        <end position="742"/>
    </location>
</feature>
<feature type="transmembrane region" description="Helical" evidence="13">
    <location>
        <begin position="436"/>
        <end position="457"/>
    </location>
</feature>
<keyword evidence="2 11" id="KW-0808">Transferase</keyword>
<dbReference type="InterPro" id="IPR000719">
    <property type="entry name" value="Prot_kinase_dom"/>
</dbReference>
<keyword evidence="1 11" id="KW-0723">Serine/threonine-protein kinase</keyword>
<evidence type="ECO:0000256" key="14">
    <source>
        <dbReference type="SAM" id="SignalP"/>
    </source>
</evidence>
<dbReference type="InterPro" id="IPR011009">
    <property type="entry name" value="Kinase-like_dom_sf"/>
</dbReference>
<evidence type="ECO:0000256" key="13">
    <source>
        <dbReference type="SAM" id="Phobius"/>
    </source>
</evidence>
<organism evidence="18 19">
    <name type="scientific">Carnegiea gigantea</name>
    <dbReference type="NCBI Taxonomy" id="171969"/>
    <lineage>
        <taxon>Eukaryota</taxon>
        <taxon>Viridiplantae</taxon>
        <taxon>Streptophyta</taxon>
        <taxon>Embryophyta</taxon>
        <taxon>Tracheophyta</taxon>
        <taxon>Spermatophyta</taxon>
        <taxon>Magnoliopsida</taxon>
        <taxon>eudicotyledons</taxon>
        <taxon>Gunneridae</taxon>
        <taxon>Pentapetalae</taxon>
        <taxon>Caryophyllales</taxon>
        <taxon>Cactineae</taxon>
        <taxon>Cactaceae</taxon>
        <taxon>Cactoideae</taxon>
        <taxon>Echinocereeae</taxon>
        <taxon>Carnegiea</taxon>
    </lineage>
</organism>
<gene>
    <name evidence="18" type="ORF">Cgig2_020767</name>
</gene>
<dbReference type="Gene3D" id="2.90.10.10">
    <property type="entry name" value="Bulb-type lectin domain"/>
    <property type="match status" value="1"/>
</dbReference>
<dbReference type="CDD" id="cd00028">
    <property type="entry name" value="B_lectin"/>
    <property type="match status" value="1"/>
</dbReference>
<keyword evidence="6 11" id="KW-0067">ATP-binding</keyword>
<feature type="chain" id="PRO_5040282994" description="Receptor-like serine/threonine-protein kinase" evidence="14">
    <location>
        <begin position="23"/>
        <end position="758"/>
    </location>
</feature>
<dbReference type="Pfam" id="PF07714">
    <property type="entry name" value="PK_Tyr_Ser-Thr"/>
    <property type="match status" value="2"/>
</dbReference>
<evidence type="ECO:0000259" key="17">
    <source>
        <dbReference type="PROSITE" id="PS50948"/>
    </source>
</evidence>
<name>A0A9Q1K1L6_9CARY</name>
<comment type="caution">
    <text evidence="18">The sequence shown here is derived from an EMBL/GenBank/DDBJ whole genome shotgun (WGS) entry which is preliminary data.</text>
</comment>
<evidence type="ECO:0000256" key="6">
    <source>
        <dbReference type="ARBA" id="ARBA00022840"/>
    </source>
</evidence>
<evidence type="ECO:0000256" key="10">
    <source>
        <dbReference type="ARBA" id="ARBA00048679"/>
    </source>
</evidence>
<evidence type="ECO:0000256" key="7">
    <source>
        <dbReference type="ARBA" id="ARBA00023157"/>
    </source>
</evidence>
<dbReference type="SUPFAM" id="SSF56112">
    <property type="entry name" value="Protein kinase-like (PK-like)"/>
    <property type="match status" value="1"/>
</dbReference>
<dbReference type="PROSITE" id="PS50011">
    <property type="entry name" value="PROTEIN_KINASE_DOM"/>
    <property type="match status" value="1"/>
</dbReference>
<feature type="domain" description="Apple" evidence="17">
    <location>
        <begin position="343"/>
        <end position="422"/>
    </location>
</feature>
<dbReference type="Pfam" id="PF00954">
    <property type="entry name" value="S_locus_glycop"/>
    <property type="match status" value="1"/>
</dbReference>
<keyword evidence="8" id="KW-0325">Glycoprotein</keyword>
<evidence type="ECO:0000256" key="5">
    <source>
        <dbReference type="ARBA" id="ARBA00022777"/>
    </source>
</evidence>
<evidence type="ECO:0000256" key="3">
    <source>
        <dbReference type="ARBA" id="ARBA00022729"/>
    </source>
</evidence>
<dbReference type="FunFam" id="3.30.200.20:FF:000195">
    <property type="entry name" value="G-type lectin S-receptor-like serine/threonine-protein kinase"/>
    <property type="match status" value="1"/>
</dbReference>
<comment type="catalytic activity">
    <reaction evidence="10 11">
        <text>L-seryl-[protein] + ATP = O-phospho-L-seryl-[protein] + ADP + H(+)</text>
        <dbReference type="Rhea" id="RHEA:17989"/>
        <dbReference type="Rhea" id="RHEA-COMP:9863"/>
        <dbReference type="Rhea" id="RHEA-COMP:11604"/>
        <dbReference type="ChEBI" id="CHEBI:15378"/>
        <dbReference type="ChEBI" id="CHEBI:29999"/>
        <dbReference type="ChEBI" id="CHEBI:30616"/>
        <dbReference type="ChEBI" id="CHEBI:83421"/>
        <dbReference type="ChEBI" id="CHEBI:456216"/>
        <dbReference type="EC" id="2.7.11.1"/>
    </reaction>
</comment>
<dbReference type="PIRSF" id="PIRSF000641">
    <property type="entry name" value="SRK"/>
    <property type="match status" value="1"/>
</dbReference>
<dbReference type="SMART" id="SM00473">
    <property type="entry name" value="PAN_AP"/>
    <property type="match status" value="1"/>
</dbReference>
<dbReference type="InterPro" id="IPR001245">
    <property type="entry name" value="Ser-Thr/Tyr_kinase_cat_dom"/>
</dbReference>
<dbReference type="PANTHER" id="PTHR32444">
    <property type="entry name" value="BULB-TYPE LECTIN DOMAIN-CONTAINING PROTEIN"/>
    <property type="match status" value="1"/>
</dbReference>
<dbReference type="EC" id="2.7.11.1" evidence="11"/>